<protein>
    <submittedName>
        <fullName evidence="1">Uncharacterized protein</fullName>
    </submittedName>
</protein>
<sequence length="84" mass="9827">MYLKSSIKKINRVICQSDNLIRLSTKEEALKANSKNTSKNKFQKELIYLLEAFEITNIIEYPFSKFRNSVRFNKSDGANYSLQN</sequence>
<organism evidence="1 2">
    <name type="scientific">Algibacter lectus</name>
    <dbReference type="NCBI Taxonomy" id="221126"/>
    <lineage>
        <taxon>Bacteria</taxon>
        <taxon>Pseudomonadati</taxon>
        <taxon>Bacteroidota</taxon>
        <taxon>Flavobacteriia</taxon>
        <taxon>Flavobacteriales</taxon>
        <taxon>Flavobacteriaceae</taxon>
        <taxon>Algibacter</taxon>
    </lineage>
</organism>
<proteinExistence type="predicted"/>
<dbReference type="Proteomes" id="UP000029643">
    <property type="component" value="Unassembled WGS sequence"/>
</dbReference>
<reference evidence="1 2" key="1">
    <citation type="journal article" date="2014" name="Genome Announc.">
        <title>Draft Genome Sequences of Marine Flavobacterium Algibacter lectus Strains SS8 and NR4.</title>
        <authorList>
            <person name="Takatani N."/>
            <person name="Nakanishi M."/>
            <person name="Meirelles P."/>
            <person name="Mino S."/>
            <person name="Suda W."/>
            <person name="Oshima K."/>
            <person name="Hattori M."/>
            <person name="Ohkuma M."/>
            <person name="Hosokawa M."/>
            <person name="Miyashita K."/>
            <person name="Thompson F.L."/>
            <person name="Niwa A."/>
            <person name="Sawabe T."/>
            <person name="Sawabe T."/>
        </authorList>
    </citation>
    <scope>NUCLEOTIDE SEQUENCE [LARGE SCALE GENOMIC DNA]</scope>
    <source>
        <strain evidence="2">JCM19274</strain>
    </source>
</reference>
<dbReference type="RefSeq" id="WP_042498050.1">
    <property type="nucleotide sequence ID" value="NZ_BBNU01000008.1"/>
</dbReference>
<name>A0A090WSP4_9FLAO</name>
<accession>A0A090WSP4</accession>
<gene>
    <name evidence="1" type="ORF">JCM19274_2673</name>
</gene>
<dbReference type="AlphaFoldDB" id="A0A090WSP4"/>
<comment type="caution">
    <text evidence="1">The sequence shown here is derived from an EMBL/GenBank/DDBJ whole genome shotgun (WGS) entry which is preliminary data.</text>
</comment>
<evidence type="ECO:0000313" key="2">
    <source>
        <dbReference type="Proteomes" id="UP000029643"/>
    </source>
</evidence>
<evidence type="ECO:0000313" key="1">
    <source>
        <dbReference type="EMBL" id="GAL80001.1"/>
    </source>
</evidence>
<dbReference type="EMBL" id="BBNU01000008">
    <property type="protein sequence ID" value="GAL80001.1"/>
    <property type="molecule type" value="Genomic_DNA"/>
</dbReference>